<accession>A0A8X7N5H9</accession>
<dbReference type="Proteomes" id="UP000078113">
    <property type="component" value="Unassembled WGS sequence"/>
</dbReference>
<proteinExistence type="predicted"/>
<organism evidence="1 2">
    <name type="scientific">Tilletia walkeri</name>
    <dbReference type="NCBI Taxonomy" id="117179"/>
    <lineage>
        <taxon>Eukaryota</taxon>
        <taxon>Fungi</taxon>
        <taxon>Dikarya</taxon>
        <taxon>Basidiomycota</taxon>
        <taxon>Ustilaginomycotina</taxon>
        <taxon>Exobasidiomycetes</taxon>
        <taxon>Tilletiales</taxon>
        <taxon>Tilletiaceae</taxon>
        <taxon>Tilletia</taxon>
    </lineage>
</organism>
<evidence type="ECO:0000313" key="1">
    <source>
        <dbReference type="EMBL" id="KAE8265945.1"/>
    </source>
</evidence>
<evidence type="ECO:0000313" key="2">
    <source>
        <dbReference type="Proteomes" id="UP000078113"/>
    </source>
</evidence>
<reference evidence="1" key="2">
    <citation type="journal article" date="2019" name="IMA Fungus">
        <title>Genome sequencing and comparison of five Tilletia species to identify candidate genes for the detection of regulated species infecting wheat.</title>
        <authorList>
            <person name="Nguyen H.D.T."/>
            <person name="Sultana T."/>
            <person name="Kesanakurti P."/>
            <person name="Hambleton S."/>
        </authorList>
    </citation>
    <scope>NUCLEOTIDE SEQUENCE</scope>
    <source>
        <strain evidence="1">DAOMC 236422</strain>
    </source>
</reference>
<dbReference type="AlphaFoldDB" id="A0A8X7N5H9"/>
<protein>
    <submittedName>
        <fullName evidence="1">Uncharacterized protein</fullName>
    </submittedName>
</protein>
<sequence length="145" mass="15314">MNHSGICRSTSDAAGGNSLGFVSHRTASVFPRLYEGDSGYAEASDISISKTGPFAFVVDLNIKILKGYTQISARAHSQSGSPNPTRIHNASLDLASVLIPLLVYRGLVHEAETEKKILSIDELLASPQASLVCQGDNPLFATGGQ</sequence>
<comment type="caution">
    <text evidence="1">The sequence shown here is derived from an EMBL/GenBank/DDBJ whole genome shotgun (WGS) entry which is preliminary data.</text>
</comment>
<reference evidence="1" key="1">
    <citation type="submission" date="2016-04" db="EMBL/GenBank/DDBJ databases">
        <authorList>
            <person name="Nguyen H.D."/>
            <person name="Samba Siva P."/>
            <person name="Cullis J."/>
            <person name="Levesque C.A."/>
            <person name="Hambleton S."/>
        </authorList>
    </citation>
    <scope>NUCLEOTIDE SEQUENCE</scope>
    <source>
        <strain evidence="1">DAOMC 236422</strain>
    </source>
</reference>
<name>A0A8X7N5H9_9BASI</name>
<dbReference type="EMBL" id="LWDG02000406">
    <property type="protein sequence ID" value="KAE8265945.1"/>
    <property type="molecule type" value="Genomic_DNA"/>
</dbReference>
<gene>
    <name evidence="1" type="ORF">A4X09_0g6400</name>
</gene>
<keyword evidence="2" id="KW-1185">Reference proteome</keyword>